<evidence type="ECO:0000313" key="3">
    <source>
        <dbReference type="Proteomes" id="UP000325466"/>
    </source>
</evidence>
<dbReference type="EMBL" id="BLAH01000026">
    <property type="protein sequence ID" value="GES35705.1"/>
    <property type="molecule type" value="Genomic_DNA"/>
</dbReference>
<protein>
    <submittedName>
        <fullName evidence="2">Uncharacterized protein</fullName>
    </submittedName>
</protein>
<keyword evidence="3" id="KW-1185">Reference proteome</keyword>
<evidence type="ECO:0000256" key="1">
    <source>
        <dbReference type="SAM" id="MobiDB-lite"/>
    </source>
</evidence>
<feature type="region of interest" description="Disordered" evidence="1">
    <location>
        <begin position="1"/>
        <end position="126"/>
    </location>
</feature>
<name>A0ABQ0YGS9_9NOCA</name>
<dbReference type="Proteomes" id="UP000325466">
    <property type="component" value="Unassembled WGS sequence"/>
</dbReference>
<proteinExistence type="predicted"/>
<gene>
    <name evidence="2" type="ORF">RAJCM14343_0954</name>
</gene>
<sequence>MTLFPQPRRAGGDVSLGGTTGTAPAARVLSGLGAESRCSARAGRTRHGGGRANRSRPVGPKSGGASAAEYCGRAPRPHPQFRRGAPMPPAPAAPLTRKARRRRGIPDLSAPPHPGQCSTGQPPCVL</sequence>
<reference evidence="2 3" key="1">
    <citation type="journal article" date="2018" name="Biodegradation">
        <title>1,4-Dioxane degradation characteristics of Rhodococcus aetherivorans JCM 14343.</title>
        <authorList>
            <person name="Inoue D."/>
            <person name="Tsunoda T."/>
            <person name="Yamamoto N."/>
            <person name="Ike M."/>
            <person name="Sei K."/>
        </authorList>
    </citation>
    <scope>NUCLEOTIDE SEQUENCE [LARGE SCALE GENOMIC DNA]</scope>
    <source>
        <strain evidence="2 3">JCM 14343</strain>
    </source>
</reference>
<organism evidence="2 3">
    <name type="scientific">Rhodococcus aetherivorans</name>
    <dbReference type="NCBI Taxonomy" id="191292"/>
    <lineage>
        <taxon>Bacteria</taxon>
        <taxon>Bacillati</taxon>
        <taxon>Actinomycetota</taxon>
        <taxon>Actinomycetes</taxon>
        <taxon>Mycobacteriales</taxon>
        <taxon>Nocardiaceae</taxon>
        <taxon>Rhodococcus</taxon>
    </lineage>
</organism>
<evidence type="ECO:0000313" key="2">
    <source>
        <dbReference type="EMBL" id="GES35705.1"/>
    </source>
</evidence>
<accession>A0ABQ0YGS9</accession>
<feature type="compositionally biased region" description="Polar residues" evidence="1">
    <location>
        <begin position="116"/>
        <end position="126"/>
    </location>
</feature>
<comment type="caution">
    <text evidence="2">The sequence shown here is derived from an EMBL/GenBank/DDBJ whole genome shotgun (WGS) entry which is preliminary data.</text>
</comment>